<feature type="transmembrane region" description="Helical" evidence="5">
    <location>
        <begin position="53"/>
        <end position="74"/>
    </location>
</feature>
<dbReference type="EMBL" id="BMXF01000008">
    <property type="protein sequence ID" value="GHB87708.1"/>
    <property type="molecule type" value="Genomic_DNA"/>
</dbReference>
<dbReference type="AlphaFoldDB" id="A0A8J3DE30"/>
<protein>
    <recommendedName>
        <fullName evidence="6">DUF1232 domain-containing protein</fullName>
    </recommendedName>
</protein>
<reference evidence="7 8" key="1">
    <citation type="journal article" date="2014" name="Int. J. Syst. Evol. Microbiol.">
        <title>Complete genome sequence of Corynebacterium casei LMG S-19264T (=DSM 44701T), isolated from a smear-ripened cheese.</title>
        <authorList>
            <consortium name="US DOE Joint Genome Institute (JGI-PGF)"/>
            <person name="Walter F."/>
            <person name="Albersmeier A."/>
            <person name="Kalinowski J."/>
            <person name="Ruckert C."/>
        </authorList>
    </citation>
    <scope>NUCLEOTIDE SEQUENCE [LARGE SCALE GENOMIC DNA]</scope>
    <source>
        <strain evidence="7 8">KCTC 12866</strain>
    </source>
</reference>
<comment type="caution">
    <text evidence="7">The sequence shown here is derived from an EMBL/GenBank/DDBJ whole genome shotgun (WGS) entry which is preliminary data.</text>
</comment>
<comment type="subcellular location">
    <subcellularLocation>
        <location evidence="1">Endomembrane system</location>
        <topology evidence="1">Multi-pass membrane protein</topology>
    </subcellularLocation>
</comment>
<keyword evidence="8" id="KW-1185">Reference proteome</keyword>
<evidence type="ECO:0000256" key="5">
    <source>
        <dbReference type="SAM" id="Phobius"/>
    </source>
</evidence>
<feature type="transmembrane region" description="Helical" evidence="5">
    <location>
        <begin position="30"/>
        <end position="47"/>
    </location>
</feature>
<keyword evidence="2 5" id="KW-0812">Transmembrane</keyword>
<sequence length="123" mass="14496">MLQKIKQWARELKRKLIIMHLAQQDKRTPWYAKALILTIIAYALSPVDLIPDFVPVLGLLDDLILLPISIYLVIKLIPSQVIRDATQRAESYEWSKERNWFGLVFIMAVWVVSAFFLYQYFAR</sequence>
<evidence type="ECO:0000259" key="6">
    <source>
        <dbReference type="Pfam" id="PF06803"/>
    </source>
</evidence>
<evidence type="ECO:0000256" key="2">
    <source>
        <dbReference type="ARBA" id="ARBA00022692"/>
    </source>
</evidence>
<evidence type="ECO:0000256" key="1">
    <source>
        <dbReference type="ARBA" id="ARBA00004127"/>
    </source>
</evidence>
<feature type="domain" description="DUF1232" evidence="6">
    <location>
        <begin position="32"/>
        <end position="67"/>
    </location>
</feature>
<organism evidence="7 8">
    <name type="scientific">Persicitalea jodogahamensis</name>
    <dbReference type="NCBI Taxonomy" id="402147"/>
    <lineage>
        <taxon>Bacteria</taxon>
        <taxon>Pseudomonadati</taxon>
        <taxon>Bacteroidota</taxon>
        <taxon>Cytophagia</taxon>
        <taxon>Cytophagales</taxon>
        <taxon>Spirosomataceae</taxon>
        <taxon>Persicitalea</taxon>
    </lineage>
</organism>
<keyword evidence="4 5" id="KW-0472">Membrane</keyword>
<evidence type="ECO:0000313" key="8">
    <source>
        <dbReference type="Proteomes" id="UP000598271"/>
    </source>
</evidence>
<evidence type="ECO:0000256" key="3">
    <source>
        <dbReference type="ARBA" id="ARBA00022989"/>
    </source>
</evidence>
<gene>
    <name evidence="7" type="ORF">GCM10007390_49730</name>
</gene>
<dbReference type="RefSeq" id="WP_189568799.1">
    <property type="nucleotide sequence ID" value="NZ_BMXF01000008.1"/>
</dbReference>
<dbReference type="GO" id="GO:0012505">
    <property type="term" value="C:endomembrane system"/>
    <property type="evidence" value="ECO:0007669"/>
    <property type="project" value="UniProtKB-SubCell"/>
</dbReference>
<feature type="transmembrane region" description="Helical" evidence="5">
    <location>
        <begin position="100"/>
        <end position="121"/>
    </location>
</feature>
<accession>A0A8J3DE30</accession>
<keyword evidence="3 5" id="KW-1133">Transmembrane helix</keyword>
<dbReference type="Pfam" id="PF06803">
    <property type="entry name" value="DUF1232"/>
    <property type="match status" value="1"/>
</dbReference>
<dbReference type="Proteomes" id="UP000598271">
    <property type="component" value="Unassembled WGS sequence"/>
</dbReference>
<dbReference type="InterPro" id="IPR010652">
    <property type="entry name" value="DUF1232"/>
</dbReference>
<name>A0A8J3DE30_9BACT</name>
<proteinExistence type="predicted"/>
<evidence type="ECO:0000313" key="7">
    <source>
        <dbReference type="EMBL" id="GHB87708.1"/>
    </source>
</evidence>
<evidence type="ECO:0000256" key="4">
    <source>
        <dbReference type="ARBA" id="ARBA00023136"/>
    </source>
</evidence>